<accession>K9TDU4</accession>
<feature type="transmembrane region" description="Helical" evidence="8">
    <location>
        <begin position="121"/>
        <end position="138"/>
    </location>
</feature>
<proteinExistence type="predicted"/>
<dbReference type="SUPFAM" id="SSF48452">
    <property type="entry name" value="TPR-like"/>
    <property type="match status" value="1"/>
</dbReference>
<keyword evidence="10" id="KW-1185">Reference proteome</keyword>
<feature type="transmembrane region" description="Helical" evidence="8">
    <location>
        <begin position="97"/>
        <end position="115"/>
    </location>
</feature>
<sequence>MKNYQKHHGWLTIAGLWLLGALGDRLWFALDHSIPSWDQADYLTGALNYWQALQSPQWFSGEWWRSLWLLSSKMPPGTYIVTAFFHNLFGIEADRATLVYLFFSAILLPSVYGLGRVLFNPKIGVWAAALCLMFPGLYHARLDFILDFPLTTLVTFSFYSLTLWKVTESLEFAPVPSENLPQHDVSFFLKSPTCQSWFWAIVLGLSVGLSLMIKQTALFFLITPIVWVIVSTIRGRRWVRFLQLMMAAFLTGLVMYPWYGTNWLLVFTGSQRAAIQAAVAEGDPAIYTLPAWTFYGEQLPNHVSWPFLLVPVAGFLFYGWRSRGDRPFTPLTAELQNPVWRNHFNSPFKWLAIFWVGSYVLFSLILNKDFRYVLPYLPVVSLVLAYGLMLFPRNWGKWVRWGTCTAALVLILADVWPVYEWHPDIVASHHAYRGPDWPHQEAIAEIMETTPYLRSTLGVLPSTPMINQHNLNYYGNLQQFQVYGRQVGTRRSHVVQDARSLDWFLTKTGNQGSVPTEAQGAIVELVETGGEFDLQASWPLPDESTLNLYHHRLPMVTVEAVEASATEGMITLDRVTVPAQSPPGVSVPVTYEWTGDWDSLRDGVVILTWQLQNSAASPSLRESWLHDHGIGKGELQAVTAPLQAKVIERMAMLPPADVTAGTYTLAATYLNRKTGETQAIDVPGVAIAINPAAAATPAPELDWSTQLRSLSAALPQGPEALGFIFDDMGRVNQYDPIQDYLIQAEKSLEYRLEQEPNNVELAYNLAFSQVLQQDVDGAIAAFERVVQLDSENPYAHAYLGFVNLYGWHPRQGDPAIKRALELGPNGVEVQLLYGISALMQGNIFATWSRLRGFVPPFLQFGVLLMGWMILFLLGVIFVGIGVKYRKVFKKGFQ</sequence>
<dbReference type="EMBL" id="CP003607">
    <property type="protein sequence ID" value="AFY80189.1"/>
    <property type="molecule type" value="Genomic_DNA"/>
</dbReference>
<evidence type="ECO:0000256" key="2">
    <source>
        <dbReference type="ARBA" id="ARBA00022475"/>
    </source>
</evidence>
<dbReference type="GO" id="GO:0009103">
    <property type="term" value="P:lipopolysaccharide biosynthetic process"/>
    <property type="evidence" value="ECO:0007669"/>
    <property type="project" value="UniProtKB-ARBA"/>
</dbReference>
<dbReference type="eggNOG" id="COG0457">
    <property type="taxonomic scope" value="Bacteria"/>
</dbReference>
<evidence type="ECO:0000256" key="4">
    <source>
        <dbReference type="ARBA" id="ARBA00022679"/>
    </source>
</evidence>
<keyword evidence="6 8" id="KW-1133">Transmembrane helix</keyword>
<feature type="transmembrane region" description="Helical" evidence="8">
    <location>
        <begin position="372"/>
        <end position="391"/>
    </location>
</feature>
<evidence type="ECO:0000256" key="5">
    <source>
        <dbReference type="ARBA" id="ARBA00022692"/>
    </source>
</evidence>
<feature type="transmembrane region" description="Helical" evidence="8">
    <location>
        <begin position="348"/>
        <end position="366"/>
    </location>
</feature>
<keyword evidence="5 8" id="KW-0812">Transmembrane</keyword>
<gene>
    <name evidence="9" type="ORF">Oscil6304_0442</name>
</gene>
<dbReference type="RefSeq" id="WP_015146839.1">
    <property type="nucleotide sequence ID" value="NC_019693.1"/>
</dbReference>
<dbReference type="PANTHER" id="PTHR33908:SF11">
    <property type="entry name" value="MEMBRANE PROTEIN"/>
    <property type="match status" value="1"/>
</dbReference>
<comment type="subcellular location">
    <subcellularLocation>
        <location evidence="1">Cell membrane</location>
        <topology evidence="1">Multi-pass membrane protein</topology>
    </subcellularLocation>
</comment>
<feature type="transmembrane region" description="Helical" evidence="8">
    <location>
        <begin position="398"/>
        <end position="419"/>
    </location>
</feature>
<dbReference type="HOGENOM" id="CLU_010727_0_0_3"/>
<feature type="transmembrane region" description="Helical" evidence="8">
    <location>
        <begin position="857"/>
        <end position="882"/>
    </location>
</feature>
<evidence type="ECO:0000313" key="10">
    <source>
        <dbReference type="Proteomes" id="UP000010367"/>
    </source>
</evidence>
<dbReference type="PATRIC" id="fig|56110.3.peg.531"/>
<reference evidence="9 10" key="1">
    <citation type="submission" date="2012-06" db="EMBL/GenBank/DDBJ databases">
        <title>Finished chromosome of genome of Oscillatoria acuminata PCC 6304.</title>
        <authorList>
            <consortium name="US DOE Joint Genome Institute"/>
            <person name="Gugger M."/>
            <person name="Coursin T."/>
            <person name="Rippka R."/>
            <person name="Tandeau De Marsac N."/>
            <person name="Huntemann M."/>
            <person name="Wei C.-L."/>
            <person name="Han J."/>
            <person name="Detter J.C."/>
            <person name="Han C."/>
            <person name="Tapia R."/>
            <person name="Davenport K."/>
            <person name="Daligault H."/>
            <person name="Erkkila T."/>
            <person name="Gu W."/>
            <person name="Munk A.C.C."/>
            <person name="Teshima H."/>
            <person name="Xu Y."/>
            <person name="Chain P."/>
            <person name="Chen A."/>
            <person name="Krypides N."/>
            <person name="Mavromatis K."/>
            <person name="Markowitz V."/>
            <person name="Szeto E."/>
            <person name="Ivanova N."/>
            <person name="Mikhailova N."/>
            <person name="Ovchinnikova G."/>
            <person name="Pagani I."/>
            <person name="Pati A."/>
            <person name="Goodwin L."/>
            <person name="Peters L."/>
            <person name="Pitluck S."/>
            <person name="Woyke T."/>
            <person name="Kerfeld C."/>
        </authorList>
    </citation>
    <scope>NUCLEOTIDE SEQUENCE [LARGE SCALE GENOMIC DNA]</scope>
    <source>
        <strain evidence="9 10">PCC 6304</strain>
    </source>
</reference>
<evidence type="ECO:0000256" key="7">
    <source>
        <dbReference type="ARBA" id="ARBA00023136"/>
    </source>
</evidence>
<dbReference type="KEGG" id="oac:Oscil6304_0442"/>
<dbReference type="AlphaFoldDB" id="K9TDU4"/>
<evidence type="ECO:0000256" key="1">
    <source>
        <dbReference type="ARBA" id="ARBA00004651"/>
    </source>
</evidence>
<dbReference type="Gene3D" id="1.25.40.10">
    <property type="entry name" value="Tetratricopeptide repeat domain"/>
    <property type="match status" value="1"/>
</dbReference>
<feature type="transmembrane region" description="Helical" evidence="8">
    <location>
        <begin position="241"/>
        <end position="259"/>
    </location>
</feature>
<evidence type="ECO:0000256" key="6">
    <source>
        <dbReference type="ARBA" id="ARBA00022989"/>
    </source>
</evidence>
<feature type="transmembrane region" description="Helical" evidence="8">
    <location>
        <begin position="303"/>
        <end position="320"/>
    </location>
</feature>
<dbReference type="Proteomes" id="UP000010367">
    <property type="component" value="Chromosome"/>
</dbReference>
<keyword evidence="4 9" id="KW-0808">Transferase</keyword>
<feature type="transmembrane region" description="Helical" evidence="8">
    <location>
        <begin position="197"/>
        <end position="229"/>
    </location>
</feature>
<evidence type="ECO:0000256" key="8">
    <source>
        <dbReference type="SAM" id="Phobius"/>
    </source>
</evidence>
<dbReference type="GO" id="GO:0016763">
    <property type="term" value="F:pentosyltransferase activity"/>
    <property type="evidence" value="ECO:0007669"/>
    <property type="project" value="TreeGrafter"/>
</dbReference>
<keyword evidence="2" id="KW-1003">Cell membrane</keyword>
<dbReference type="InParanoid" id="K9TDU4"/>
<dbReference type="eggNOG" id="COG1807">
    <property type="taxonomic scope" value="Bacteria"/>
</dbReference>
<dbReference type="PANTHER" id="PTHR33908">
    <property type="entry name" value="MANNOSYLTRANSFERASE YKCB-RELATED"/>
    <property type="match status" value="1"/>
</dbReference>
<dbReference type="STRING" id="56110.Oscil6304_0442"/>
<dbReference type="InterPro" id="IPR011990">
    <property type="entry name" value="TPR-like_helical_dom_sf"/>
</dbReference>
<organism evidence="9 10">
    <name type="scientific">Oscillatoria acuminata PCC 6304</name>
    <dbReference type="NCBI Taxonomy" id="56110"/>
    <lineage>
        <taxon>Bacteria</taxon>
        <taxon>Bacillati</taxon>
        <taxon>Cyanobacteriota</taxon>
        <taxon>Cyanophyceae</taxon>
        <taxon>Oscillatoriophycideae</taxon>
        <taxon>Oscillatoriales</taxon>
        <taxon>Oscillatoriaceae</taxon>
        <taxon>Oscillatoria</taxon>
    </lineage>
</organism>
<dbReference type="GO" id="GO:0005886">
    <property type="term" value="C:plasma membrane"/>
    <property type="evidence" value="ECO:0007669"/>
    <property type="project" value="UniProtKB-SubCell"/>
</dbReference>
<keyword evidence="7 8" id="KW-0472">Membrane</keyword>
<dbReference type="InterPro" id="IPR050297">
    <property type="entry name" value="LipidA_mod_glycosyltrf_83"/>
</dbReference>
<name>K9TDU4_9CYAN</name>
<protein>
    <submittedName>
        <fullName evidence="9">PMT family glycosyltransferase, 4-amino-4-deoxy-L-arabinose transferase</fullName>
    </submittedName>
</protein>
<evidence type="ECO:0000256" key="3">
    <source>
        <dbReference type="ARBA" id="ARBA00022676"/>
    </source>
</evidence>
<evidence type="ECO:0000313" key="9">
    <source>
        <dbReference type="EMBL" id="AFY80189.1"/>
    </source>
</evidence>
<keyword evidence="3" id="KW-0328">Glycosyltransferase</keyword>